<reference evidence="1 2" key="1">
    <citation type="submission" date="2016-10" db="EMBL/GenBank/DDBJ databases">
        <authorList>
            <person name="Varghese N."/>
            <person name="Submissions S."/>
        </authorList>
    </citation>
    <scope>NUCLEOTIDE SEQUENCE [LARGE SCALE GENOMIC DNA]</scope>
    <source>
        <strain evidence="1 2">CGMCC 1.6497</strain>
    </source>
</reference>
<comment type="caution">
    <text evidence="1">The sequence shown here is derived from an EMBL/GenBank/DDBJ whole genome shotgun (WGS) entry which is preliminary data.</text>
</comment>
<evidence type="ECO:0000313" key="2">
    <source>
        <dbReference type="Proteomes" id="UP000198795"/>
    </source>
</evidence>
<accession>A0A1H0N3I2</accession>
<dbReference type="EMBL" id="FNJC01000002">
    <property type="protein sequence ID" value="SDO87181.1"/>
    <property type="molecule type" value="Genomic_DNA"/>
</dbReference>
<dbReference type="RefSeq" id="WP_139165315.1">
    <property type="nucleotide sequence ID" value="NZ_FNJC01000002.1"/>
</dbReference>
<protein>
    <submittedName>
        <fullName evidence="1">Uncharacterized protein</fullName>
    </submittedName>
</protein>
<evidence type="ECO:0000313" key="1">
    <source>
        <dbReference type="EMBL" id="SDO87181.1"/>
    </source>
</evidence>
<sequence length="83" mass="9152">MNRIVLQWLADGTFRVHTDEPIDLFSVDECCPRDRVFKHAEGFVICGSVDAILGGNRIGFTGDQSGADAKVHLFVGAKLPKRH</sequence>
<keyword evidence="2" id="KW-1185">Reference proteome</keyword>
<dbReference type="Proteomes" id="UP000198795">
    <property type="component" value="Unassembled WGS sequence"/>
</dbReference>
<name>A0A1H0N3I2_9HYPH</name>
<gene>
    <name evidence="1" type="ORF">SAMN04488061_1874</name>
</gene>
<proteinExistence type="predicted"/>
<organism evidence="1 2">
    <name type="scientific">Filomicrobium insigne</name>
    <dbReference type="NCBI Taxonomy" id="418854"/>
    <lineage>
        <taxon>Bacteria</taxon>
        <taxon>Pseudomonadati</taxon>
        <taxon>Pseudomonadota</taxon>
        <taxon>Alphaproteobacteria</taxon>
        <taxon>Hyphomicrobiales</taxon>
        <taxon>Hyphomicrobiaceae</taxon>
        <taxon>Filomicrobium</taxon>
    </lineage>
</organism>